<reference evidence="3" key="1">
    <citation type="journal article" date="2021" name="PeerJ">
        <title>Extensive microbial diversity within the chicken gut microbiome revealed by metagenomics and culture.</title>
        <authorList>
            <person name="Gilroy R."/>
            <person name="Ravi A."/>
            <person name="Getino M."/>
            <person name="Pursley I."/>
            <person name="Horton D.L."/>
            <person name="Alikhan N.F."/>
            <person name="Baker D."/>
            <person name="Gharbi K."/>
            <person name="Hall N."/>
            <person name="Watson M."/>
            <person name="Adriaenssens E.M."/>
            <person name="Foster-Nyarko E."/>
            <person name="Jarju S."/>
            <person name="Secka A."/>
            <person name="Antonio M."/>
            <person name="Oren A."/>
            <person name="Chaudhuri R.R."/>
            <person name="La Ragione R."/>
            <person name="Hildebrand F."/>
            <person name="Pallen M.J."/>
        </authorList>
    </citation>
    <scope>NUCLEOTIDE SEQUENCE</scope>
    <source>
        <strain evidence="3">ChiGjej2B2-7701</strain>
    </source>
</reference>
<reference evidence="3" key="2">
    <citation type="submission" date="2021-09" db="EMBL/GenBank/DDBJ databases">
        <authorList>
            <person name="Gilroy R."/>
        </authorList>
    </citation>
    <scope>NUCLEOTIDE SEQUENCE</scope>
    <source>
        <strain evidence="3">ChiGjej2B2-7701</strain>
    </source>
</reference>
<dbReference type="SMART" id="SM00530">
    <property type="entry name" value="HTH_XRE"/>
    <property type="match status" value="1"/>
</dbReference>
<proteinExistence type="predicted"/>
<protein>
    <submittedName>
        <fullName evidence="3">Helix-turn-helix domain-containing protein</fullName>
    </submittedName>
</protein>
<dbReference type="SUPFAM" id="SSF47413">
    <property type="entry name" value="lambda repressor-like DNA-binding domains"/>
    <property type="match status" value="1"/>
</dbReference>
<dbReference type="Gene3D" id="1.10.260.40">
    <property type="entry name" value="lambda repressor-like DNA-binding domains"/>
    <property type="match status" value="1"/>
</dbReference>
<dbReference type="InterPro" id="IPR001387">
    <property type="entry name" value="Cro/C1-type_HTH"/>
</dbReference>
<gene>
    <name evidence="3" type="ORF">K8U80_05960</name>
</gene>
<dbReference type="PANTHER" id="PTHR46558:SF15">
    <property type="entry name" value="HELIX-TURN-HELIX DOMAIN PROTEIN"/>
    <property type="match status" value="1"/>
</dbReference>
<dbReference type="Proteomes" id="UP000746751">
    <property type="component" value="Unassembled WGS sequence"/>
</dbReference>
<accession>A0A921IRZ0</accession>
<feature type="domain" description="HTH cro/C1-type" evidence="2">
    <location>
        <begin position="7"/>
        <end position="61"/>
    </location>
</feature>
<dbReference type="GO" id="GO:0003677">
    <property type="term" value="F:DNA binding"/>
    <property type="evidence" value="ECO:0007669"/>
    <property type="project" value="UniProtKB-KW"/>
</dbReference>
<evidence type="ECO:0000256" key="1">
    <source>
        <dbReference type="ARBA" id="ARBA00023125"/>
    </source>
</evidence>
<name>A0A921IRZ0_9ACTN</name>
<organism evidence="3 4">
    <name type="scientific">Collinsella ihumii</name>
    <dbReference type="NCBI Taxonomy" id="1720204"/>
    <lineage>
        <taxon>Bacteria</taxon>
        <taxon>Bacillati</taxon>
        <taxon>Actinomycetota</taxon>
        <taxon>Coriobacteriia</taxon>
        <taxon>Coriobacteriales</taxon>
        <taxon>Coriobacteriaceae</taxon>
        <taxon>Collinsella</taxon>
    </lineage>
</organism>
<dbReference type="PANTHER" id="PTHR46558">
    <property type="entry name" value="TRACRIPTIONAL REGULATORY PROTEIN-RELATED-RELATED"/>
    <property type="match status" value="1"/>
</dbReference>
<comment type="caution">
    <text evidence="3">The sequence shown here is derived from an EMBL/GenBank/DDBJ whole genome shotgun (WGS) entry which is preliminary data.</text>
</comment>
<dbReference type="EMBL" id="DYVF01000041">
    <property type="protein sequence ID" value="HJG30923.1"/>
    <property type="molecule type" value="Genomic_DNA"/>
</dbReference>
<evidence type="ECO:0000313" key="3">
    <source>
        <dbReference type="EMBL" id="HJG30923.1"/>
    </source>
</evidence>
<sequence>MNVSEQIRRGREALGMSQADLADAIWVSRNTVSNWETGATTPDIQSFILMSALFGVTIDEMVKGDANVMARAIARDRNRLLVVGPELSESGDREVESERVSTVEAAGAQDADAPITLTMPEPQGSVVFGNYERIDAVRAGMPEFRLVRTFALFSMSNYRIENGAGEAVGTIHRGRATFDPVYQLRVPGFERVQVRREWKPGEFRTVYTIEGEGVGVEGAVLGDEFSIWRQGGRIATVTALRPSCRPVFRIELEDDDTRPLAFGVAMIFLLLRDFDRNWVRTSGE</sequence>
<dbReference type="AlphaFoldDB" id="A0A921IRZ0"/>
<dbReference type="PROSITE" id="PS50943">
    <property type="entry name" value="HTH_CROC1"/>
    <property type="match status" value="1"/>
</dbReference>
<evidence type="ECO:0000259" key="2">
    <source>
        <dbReference type="PROSITE" id="PS50943"/>
    </source>
</evidence>
<keyword evidence="1" id="KW-0238">DNA-binding</keyword>
<dbReference type="Pfam" id="PF01381">
    <property type="entry name" value="HTH_3"/>
    <property type="match status" value="1"/>
</dbReference>
<dbReference type="CDD" id="cd00093">
    <property type="entry name" value="HTH_XRE"/>
    <property type="match status" value="1"/>
</dbReference>
<dbReference type="InterPro" id="IPR010982">
    <property type="entry name" value="Lambda_DNA-bd_dom_sf"/>
</dbReference>
<evidence type="ECO:0000313" key="4">
    <source>
        <dbReference type="Proteomes" id="UP000746751"/>
    </source>
</evidence>